<proteinExistence type="predicted"/>
<dbReference type="SUPFAM" id="SSF81383">
    <property type="entry name" value="F-box domain"/>
    <property type="match status" value="2"/>
</dbReference>
<evidence type="ECO:0000313" key="2">
    <source>
        <dbReference type="EMBL" id="RXH82120.1"/>
    </source>
</evidence>
<evidence type="ECO:0000259" key="1">
    <source>
        <dbReference type="PROSITE" id="PS50181"/>
    </source>
</evidence>
<feature type="domain" description="F-box" evidence="1">
    <location>
        <begin position="137"/>
        <end position="188"/>
    </location>
</feature>
<protein>
    <recommendedName>
        <fullName evidence="1">F-box domain-containing protein</fullName>
    </recommendedName>
</protein>
<dbReference type="Proteomes" id="UP000290289">
    <property type="component" value="Chromosome 12"/>
</dbReference>
<dbReference type="InterPro" id="IPR055411">
    <property type="entry name" value="LRR_FXL15/At3g58940/PEG3-like"/>
</dbReference>
<keyword evidence="3" id="KW-1185">Reference proteome</keyword>
<name>A0A498IFZ9_MALDO</name>
<organism evidence="2 3">
    <name type="scientific">Malus domestica</name>
    <name type="common">Apple</name>
    <name type="synonym">Pyrus malus</name>
    <dbReference type="NCBI Taxonomy" id="3750"/>
    <lineage>
        <taxon>Eukaryota</taxon>
        <taxon>Viridiplantae</taxon>
        <taxon>Streptophyta</taxon>
        <taxon>Embryophyta</taxon>
        <taxon>Tracheophyta</taxon>
        <taxon>Spermatophyta</taxon>
        <taxon>Magnoliopsida</taxon>
        <taxon>eudicotyledons</taxon>
        <taxon>Gunneridae</taxon>
        <taxon>Pentapetalae</taxon>
        <taxon>rosids</taxon>
        <taxon>fabids</taxon>
        <taxon>Rosales</taxon>
        <taxon>Rosaceae</taxon>
        <taxon>Amygdaloideae</taxon>
        <taxon>Maleae</taxon>
        <taxon>Malus</taxon>
    </lineage>
</organism>
<dbReference type="PANTHER" id="PTHR34223">
    <property type="entry name" value="OS11G0201299 PROTEIN"/>
    <property type="match status" value="1"/>
</dbReference>
<dbReference type="PROSITE" id="PS50181">
    <property type="entry name" value="FBOX"/>
    <property type="match status" value="1"/>
</dbReference>
<gene>
    <name evidence="2" type="ORF">DVH24_036461</name>
</gene>
<dbReference type="AlphaFoldDB" id="A0A498IFZ9"/>
<evidence type="ECO:0000313" key="3">
    <source>
        <dbReference type="Proteomes" id="UP000290289"/>
    </source>
</evidence>
<dbReference type="Pfam" id="PF00646">
    <property type="entry name" value="F-box"/>
    <property type="match status" value="2"/>
</dbReference>
<dbReference type="InterPro" id="IPR036047">
    <property type="entry name" value="F-box-like_dom_sf"/>
</dbReference>
<dbReference type="SMART" id="SM00256">
    <property type="entry name" value="FBOX"/>
    <property type="match status" value="2"/>
</dbReference>
<dbReference type="EMBL" id="RDQH01000338">
    <property type="protein sequence ID" value="RXH82120.1"/>
    <property type="molecule type" value="Genomic_DNA"/>
</dbReference>
<reference evidence="2 3" key="1">
    <citation type="submission" date="2018-10" db="EMBL/GenBank/DDBJ databases">
        <title>A high-quality apple genome assembly.</title>
        <authorList>
            <person name="Hu J."/>
        </authorList>
    </citation>
    <scope>NUCLEOTIDE SEQUENCE [LARGE SCALE GENOMIC DNA]</scope>
    <source>
        <strain evidence="3">cv. HFTH1</strain>
        <tissue evidence="2">Young leaf</tissue>
    </source>
</reference>
<dbReference type="PANTHER" id="PTHR34223:SF51">
    <property type="entry name" value="OS06G0556300 PROTEIN"/>
    <property type="match status" value="1"/>
</dbReference>
<sequence length="632" mass="72029">MRKRRKLRGTGSSKRQKLKTILAHNKPCPSPMWDNSQHAVDRISNLPEGVAHKILSLLTFNDLARFGSLSKTCRALYLSTPRLNFILPEHTSTRNEWSRFFSSVDRFLSHNFKGHIMSKRAAAASCEGLGVYTECTADRLSNLPEGVAHNILSLVTFRDLTRFGSLSKRCRELYLSTPGLNFSLWQFDVSTCDEWSRFSDSVDRFFTLRGDSNIHHLRIGMRVFNHRCETPSICVDKECRIIPWIKNVVRCKVELLDLHMILHDVKKPLELPSCILLCGSLRTLLVRILHGTIKAPSLACLSNLECLNLKYVTLGQDFFNWISSCCKCIKELNLDRVCGERDITIESTSLKSFSIVTSEDRLHQLKISGEKLEDIHIEWSSKWCWSLSIFASNLKYLEWPGNTVVNDQLGILEKAEISFAPQAYEAEGKAFDLLCSIQRVKALTLDQNTIMDLFKEGHVSVPPLDDVSDFRINIGSFSDKLVLPLVSLLRVMPNLSILYLASTPSCFSYRKNDVSTGLYLAIIMNFLICFRNFAIDLLAALSPFQCSGFNTKYWKSENLPFVSQLKEVTVELSQFSYGSNPVEFTRFILEHARNLKKIVIVHPPRFAKASLDKLKKSEKTSNAHIVFCRNKY</sequence>
<dbReference type="InterPro" id="IPR001810">
    <property type="entry name" value="F-box_dom"/>
</dbReference>
<accession>A0A498IFZ9</accession>
<comment type="caution">
    <text evidence="2">The sequence shown here is derived from an EMBL/GenBank/DDBJ whole genome shotgun (WGS) entry which is preliminary data.</text>
</comment>
<dbReference type="Pfam" id="PF24758">
    <property type="entry name" value="LRR_At5g56370"/>
    <property type="match status" value="1"/>
</dbReference>
<dbReference type="Gene3D" id="3.80.10.10">
    <property type="entry name" value="Ribonuclease Inhibitor"/>
    <property type="match status" value="1"/>
</dbReference>
<dbReference type="InterPro" id="IPR053197">
    <property type="entry name" value="F-box_SCFL_complex_component"/>
</dbReference>
<dbReference type="InterPro" id="IPR032675">
    <property type="entry name" value="LRR_dom_sf"/>
</dbReference>